<feature type="region of interest" description="Disordered" evidence="1">
    <location>
        <begin position="1"/>
        <end position="99"/>
    </location>
</feature>
<comment type="caution">
    <text evidence="2">The sequence shown here is derived from an EMBL/GenBank/DDBJ whole genome shotgun (WGS) entry which is preliminary data.</text>
</comment>
<feature type="compositionally biased region" description="Basic and acidic residues" evidence="1">
    <location>
        <begin position="151"/>
        <end position="166"/>
    </location>
</feature>
<accession>A0A4C1WF81</accession>
<gene>
    <name evidence="2" type="ORF">EVAR_8442_1</name>
</gene>
<evidence type="ECO:0000313" key="3">
    <source>
        <dbReference type="Proteomes" id="UP000299102"/>
    </source>
</evidence>
<feature type="compositionally biased region" description="Basic and acidic residues" evidence="1">
    <location>
        <begin position="1"/>
        <end position="17"/>
    </location>
</feature>
<protein>
    <submittedName>
        <fullName evidence="2">Uncharacterized protein</fullName>
    </submittedName>
</protein>
<name>A0A4C1WF81_EUMVA</name>
<organism evidence="2 3">
    <name type="scientific">Eumeta variegata</name>
    <name type="common">Bagworm moth</name>
    <name type="synonym">Eumeta japonica</name>
    <dbReference type="NCBI Taxonomy" id="151549"/>
    <lineage>
        <taxon>Eukaryota</taxon>
        <taxon>Metazoa</taxon>
        <taxon>Ecdysozoa</taxon>
        <taxon>Arthropoda</taxon>
        <taxon>Hexapoda</taxon>
        <taxon>Insecta</taxon>
        <taxon>Pterygota</taxon>
        <taxon>Neoptera</taxon>
        <taxon>Endopterygota</taxon>
        <taxon>Lepidoptera</taxon>
        <taxon>Glossata</taxon>
        <taxon>Ditrysia</taxon>
        <taxon>Tineoidea</taxon>
        <taxon>Psychidae</taxon>
        <taxon>Oiketicinae</taxon>
        <taxon>Eumeta</taxon>
    </lineage>
</organism>
<keyword evidence="3" id="KW-1185">Reference proteome</keyword>
<dbReference type="AlphaFoldDB" id="A0A4C1WF81"/>
<evidence type="ECO:0000256" key="1">
    <source>
        <dbReference type="SAM" id="MobiDB-lite"/>
    </source>
</evidence>
<reference evidence="2 3" key="1">
    <citation type="journal article" date="2019" name="Commun. Biol.">
        <title>The bagworm genome reveals a unique fibroin gene that provides high tensile strength.</title>
        <authorList>
            <person name="Kono N."/>
            <person name="Nakamura H."/>
            <person name="Ohtoshi R."/>
            <person name="Tomita M."/>
            <person name="Numata K."/>
            <person name="Arakawa K."/>
        </authorList>
    </citation>
    <scope>NUCLEOTIDE SEQUENCE [LARGE SCALE GENOMIC DNA]</scope>
</reference>
<feature type="compositionally biased region" description="Low complexity" evidence="1">
    <location>
        <begin position="20"/>
        <end position="31"/>
    </location>
</feature>
<sequence length="185" mass="20640">MSKLKEIRLGNKREDGRTAGGPAARGLRPALDSSRVASFPGKHPLRAHSGRERSERRQRARGGPCPNRISGAPLHLGLRADGPAASGSTPESPLSHDGNDFHTVVVLCRQARRRAPREARGRAACRLLRKFQSKFDLPPPTAAPTSNDSNPTREERKPKIRRDFRSSRTWRIDNPGVVVRERRRR</sequence>
<proteinExistence type="predicted"/>
<dbReference type="Proteomes" id="UP000299102">
    <property type="component" value="Unassembled WGS sequence"/>
</dbReference>
<feature type="region of interest" description="Disordered" evidence="1">
    <location>
        <begin position="135"/>
        <end position="168"/>
    </location>
</feature>
<evidence type="ECO:0000313" key="2">
    <source>
        <dbReference type="EMBL" id="GBP48834.1"/>
    </source>
</evidence>
<dbReference type="EMBL" id="BGZK01000531">
    <property type="protein sequence ID" value="GBP48834.1"/>
    <property type="molecule type" value="Genomic_DNA"/>
</dbReference>